<name>A0A382AF57_9ZZZZ</name>
<organism evidence="4">
    <name type="scientific">marine metagenome</name>
    <dbReference type="NCBI Taxonomy" id="408172"/>
    <lineage>
        <taxon>unclassified sequences</taxon>
        <taxon>metagenomes</taxon>
        <taxon>ecological metagenomes</taxon>
    </lineage>
</organism>
<feature type="region of interest" description="Disordered" evidence="1">
    <location>
        <begin position="406"/>
        <end position="430"/>
    </location>
</feature>
<keyword evidence="2" id="KW-1133">Transmembrane helix</keyword>
<evidence type="ECO:0000256" key="1">
    <source>
        <dbReference type="SAM" id="MobiDB-lite"/>
    </source>
</evidence>
<keyword evidence="2" id="KW-0472">Membrane</keyword>
<feature type="transmembrane region" description="Helical" evidence="2">
    <location>
        <begin position="373"/>
        <end position="394"/>
    </location>
</feature>
<dbReference type="AlphaFoldDB" id="A0A382AF57"/>
<feature type="compositionally biased region" description="Basic and acidic residues" evidence="1">
    <location>
        <begin position="419"/>
        <end position="430"/>
    </location>
</feature>
<feature type="domain" description="Peptidase MA-like" evidence="3">
    <location>
        <begin position="171"/>
        <end position="354"/>
    </location>
</feature>
<evidence type="ECO:0000256" key="2">
    <source>
        <dbReference type="SAM" id="Phobius"/>
    </source>
</evidence>
<sequence length="430" mass="48151">MGLYLMVGLMAGLAVIALQSPSVALAQAPGGEVIVVQDLWEVRFPGLIVFDLTAQSPKQIVEVRLRFRTLGNRIWSYGYPDFEPGQRVTTTFNLTATGGDFLPLDAQLEYYYEIRDEQSGVHETPSKTLEYTDTRFQWQQAQAGPLVLMYHDIPRSQVDEVTRQVEAELRRLASMLRLDTSRPIKGIIYNERSAAIDAFPRQSQTITDQHVFEGFAFPDRGIFVGLGMSPDLIVHESAHVMLHQTLRGGVARAPAWLDEGFASYMEPGASPYSGETLSSIGMPLTSMSVVSGTPRDIRNFYQKSESVVAYLIQEHGADKFRSLLGRLREGRPMDEGLGLTYGFDVDGLEELWSADSRGRHAPARITGSRPSPFIYFDVWLIGLLGLTVLAFVLVKYAVGRLQPDLDPEEGLQPWEDPDVLDRERDRDEDF</sequence>
<accession>A0A382AF57</accession>
<reference evidence="4" key="1">
    <citation type="submission" date="2018-05" db="EMBL/GenBank/DDBJ databases">
        <authorList>
            <person name="Lanie J.A."/>
            <person name="Ng W.-L."/>
            <person name="Kazmierczak K.M."/>
            <person name="Andrzejewski T.M."/>
            <person name="Davidsen T.M."/>
            <person name="Wayne K.J."/>
            <person name="Tettelin H."/>
            <person name="Glass J.I."/>
            <person name="Rusch D."/>
            <person name="Podicherti R."/>
            <person name="Tsui H.-C.T."/>
            <person name="Winkler M.E."/>
        </authorList>
    </citation>
    <scope>NUCLEOTIDE SEQUENCE</scope>
</reference>
<evidence type="ECO:0000259" key="3">
    <source>
        <dbReference type="Pfam" id="PF13485"/>
    </source>
</evidence>
<evidence type="ECO:0000313" key="4">
    <source>
        <dbReference type="EMBL" id="SVB00136.1"/>
    </source>
</evidence>
<proteinExistence type="predicted"/>
<keyword evidence="2" id="KW-0812">Transmembrane</keyword>
<dbReference type="Pfam" id="PF13485">
    <property type="entry name" value="Peptidase_MA_2"/>
    <property type="match status" value="1"/>
</dbReference>
<dbReference type="EMBL" id="UINC01025127">
    <property type="protein sequence ID" value="SVB00136.1"/>
    <property type="molecule type" value="Genomic_DNA"/>
</dbReference>
<dbReference type="InterPro" id="IPR039568">
    <property type="entry name" value="Peptidase_MA-like_dom"/>
</dbReference>
<protein>
    <recommendedName>
        <fullName evidence="3">Peptidase MA-like domain-containing protein</fullName>
    </recommendedName>
</protein>
<gene>
    <name evidence="4" type="ORF">METZ01_LOCUS152990</name>
</gene>